<reference evidence="1" key="1">
    <citation type="journal article" date="2023" name="GigaByte">
        <title>Genome assembly of the bearded iris, Iris pallida Lam.</title>
        <authorList>
            <person name="Bruccoleri R.E."/>
            <person name="Oakeley E.J."/>
            <person name="Faust A.M.E."/>
            <person name="Altorfer M."/>
            <person name="Dessus-Babus S."/>
            <person name="Burckhardt D."/>
            <person name="Oertli M."/>
            <person name="Naumann U."/>
            <person name="Petersen F."/>
            <person name="Wong J."/>
        </authorList>
    </citation>
    <scope>NUCLEOTIDE SEQUENCE</scope>
    <source>
        <strain evidence="1">GSM-AAB239-AS_SAM_17_03QT</strain>
    </source>
</reference>
<sequence length="91" mass="10382">MLSTLHAPTDSVEHSCRSSYFLRPPEGVCSSSLLRLFVQVCMHRWSDAVSRMLTSILQVFCLYTPFHCQTLVPSQLLHTEFGHVCENPENK</sequence>
<evidence type="ECO:0000313" key="1">
    <source>
        <dbReference type="EMBL" id="KAJ6826230.1"/>
    </source>
</evidence>
<evidence type="ECO:0000313" key="2">
    <source>
        <dbReference type="Proteomes" id="UP001140949"/>
    </source>
</evidence>
<dbReference type="EMBL" id="JANAVB010021000">
    <property type="protein sequence ID" value="KAJ6826230.1"/>
    <property type="molecule type" value="Genomic_DNA"/>
</dbReference>
<gene>
    <name evidence="1" type="ORF">M6B38_372445</name>
</gene>
<keyword evidence="2" id="KW-1185">Reference proteome</keyword>
<accession>A0AAX6GBY5</accession>
<organism evidence="1 2">
    <name type="scientific">Iris pallida</name>
    <name type="common">Sweet iris</name>
    <dbReference type="NCBI Taxonomy" id="29817"/>
    <lineage>
        <taxon>Eukaryota</taxon>
        <taxon>Viridiplantae</taxon>
        <taxon>Streptophyta</taxon>
        <taxon>Embryophyta</taxon>
        <taxon>Tracheophyta</taxon>
        <taxon>Spermatophyta</taxon>
        <taxon>Magnoliopsida</taxon>
        <taxon>Liliopsida</taxon>
        <taxon>Asparagales</taxon>
        <taxon>Iridaceae</taxon>
        <taxon>Iridoideae</taxon>
        <taxon>Irideae</taxon>
        <taxon>Iris</taxon>
    </lineage>
</organism>
<protein>
    <submittedName>
        <fullName evidence="1">Histone deacetylase 10 isoform X2</fullName>
    </submittedName>
</protein>
<name>A0AAX6GBY5_IRIPA</name>
<comment type="caution">
    <text evidence="1">The sequence shown here is derived from an EMBL/GenBank/DDBJ whole genome shotgun (WGS) entry which is preliminary data.</text>
</comment>
<reference evidence="1" key="2">
    <citation type="submission" date="2023-04" db="EMBL/GenBank/DDBJ databases">
        <authorList>
            <person name="Bruccoleri R.E."/>
            <person name="Oakeley E.J."/>
            <person name="Faust A.-M."/>
            <person name="Dessus-Babus S."/>
            <person name="Altorfer M."/>
            <person name="Burckhardt D."/>
            <person name="Oertli M."/>
            <person name="Naumann U."/>
            <person name="Petersen F."/>
            <person name="Wong J."/>
        </authorList>
    </citation>
    <scope>NUCLEOTIDE SEQUENCE</scope>
    <source>
        <strain evidence="1">GSM-AAB239-AS_SAM_17_03QT</strain>
        <tissue evidence="1">Leaf</tissue>
    </source>
</reference>
<proteinExistence type="predicted"/>
<dbReference type="Proteomes" id="UP001140949">
    <property type="component" value="Unassembled WGS sequence"/>
</dbReference>
<dbReference type="AlphaFoldDB" id="A0AAX6GBY5"/>